<dbReference type="EnsemblPlants" id="Solyc10g049900.1.1">
    <property type="protein sequence ID" value="Solyc10g049900.1.1.1"/>
    <property type="gene ID" value="Solyc10g049900.1"/>
</dbReference>
<reference evidence="2" key="2">
    <citation type="submission" date="2019-01" db="UniProtKB">
        <authorList>
            <consortium name="EnsemblPlants"/>
        </authorList>
    </citation>
    <scope>IDENTIFICATION</scope>
    <source>
        <strain evidence="2">cv. Heinz 1706</strain>
    </source>
</reference>
<evidence type="ECO:0000313" key="3">
    <source>
        <dbReference type="Proteomes" id="UP000004994"/>
    </source>
</evidence>
<dbReference type="Proteomes" id="UP000004994">
    <property type="component" value="Chromosome 10"/>
</dbReference>
<proteinExistence type="predicted"/>
<reference evidence="2" key="1">
    <citation type="journal article" date="2012" name="Nature">
        <title>The tomato genome sequence provides insights into fleshy fruit evolution.</title>
        <authorList>
            <consortium name="Tomato Genome Consortium"/>
        </authorList>
    </citation>
    <scope>NUCLEOTIDE SEQUENCE [LARGE SCALE GENOMIC DNA]</scope>
    <source>
        <strain evidence="2">cv. Heinz 1706</strain>
    </source>
</reference>
<sequence>MGRTICNTFRDLLEEYNVEVKGPFNHLARNEAGLPEKRYDPSSRVDDNQKKLSQI</sequence>
<evidence type="ECO:0000313" key="2">
    <source>
        <dbReference type="EnsemblPlants" id="Solyc10g049900.1.1.1"/>
    </source>
</evidence>
<evidence type="ECO:0000256" key="1">
    <source>
        <dbReference type="SAM" id="MobiDB-lite"/>
    </source>
</evidence>
<feature type="compositionally biased region" description="Basic and acidic residues" evidence="1">
    <location>
        <begin position="34"/>
        <end position="55"/>
    </location>
</feature>
<dbReference type="STRING" id="4081.A0A3Q7IGR8"/>
<dbReference type="PaxDb" id="4081-Solyc10g049900.1.1"/>
<protein>
    <submittedName>
        <fullName evidence="2">Uncharacterized protein</fullName>
    </submittedName>
</protein>
<feature type="region of interest" description="Disordered" evidence="1">
    <location>
        <begin position="25"/>
        <end position="55"/>
    </location>
</feature>
<organism evidence="2">
    <name type="scientific">Solanum lycopersicum</name>
    <name type="common">Tomato</name>
    <name type="synonym">Lycopersicon esculentum</name>
    <dbReference type="NCBI Taxonomy" id="4081"/>
    <lineage>
        <taxon>Eukaryota</taxon>
        <taxon>Viridiplantae</taxon>
        <taxon>Streptophyta</taxon>
        <taxon>Embryophyta</taxon>
        <taxon>Tracheophyta</taxon>
        <taxon>Spermatophyta</taxon>
        <taxon>Magnoliopsida</taxon>
        <taxon>eudicotyledons</taxon>
        <taxon>Gunneridae</taxon>
        <taxon>Pentapetalae</taxon>
        <taxon>asterids</taxon>
        <taxon>lamiids</taxon>
        <taxon>Solanales</taxon>
        <taxon>Solanaceae</taxon>
        <taxon>Solanoideae</taxon>
        <taxon>Solaneae</taxon>
        <taxon>Solanum</taxon>
        <taxon>Solanum subgen. Lycopersicon</taxon>
    </lineage>
</organism>
<dbReference type="AlphaFoldDB" id="A0A3Q7IGR8"/>
<keyword evidence="3" id="KW-1185">Reference proteome</keyword>
<dbReference type="Gramene" id="Solyc10g049900.1.1">
    <property type="protein sequence ID" value="Solyc10g049900.1.1.1"/>
    <property type="gene ID" value="Solyc10g049900.1"/>
</dbReference>
<name>A0A3Q7IGR8_SOLLC</name>
<accession>A0A3Q7IGR8</accession>
<dbReference type="InParanoid" id="A0A3Q7IGR8"/>